<dbReference type="Pfam" id="PF01381">
    <property type="entry name" value="HTH_3"/>
    <property type="match status" value="1"/>
</dbReference>
<dbReference type="InterPro" id="IPR010982">
    <property type="entry name" value="Lambda_DNA-bd_dom_sf"/>
</dbReference>
<gene>
    <name evidence="3" type="ORF">EUBIFOR_00680</name>
</gene>
<name>B7C923_9FIRM</name>
<keyword evidence="1" id="KW-0238">DNA-binding</keyword>
<dbReference type="PANTHER" id="PTHR46558">
    <property type="entry name" value="TRACRIPTIONAL REGULATORY PROTEIN-RELATED-RELATED"/>
    <property type="match status" value="1"/>
</dbReference>
<dbReference type="HOGENOM" id="CLU_2537954_0_0_9"/>
<dbReference type="Gene3D" id="1.10.260.40">
    <property type="entry name" value="lambda repressor-like DNA-binding domains"/>
    <property type="match status" value="1"/>
</dbReference>
<dbReference type="InterPro" id="IPR001387">
    <property type="entry name" value="Cro/C1-type_HTH"/>
</dbReference>
<dbReference type="SUPFAM" id="SSF47413">
    <property type="entry name" value="lambda repressor-like DNA-binding domains"/>
    <property type="match status" value="1"/>
</dbReference>
<evidence type="ECO:0000313" key="3">
    <source>
        <dbReference type="EMBL" id="EEC90745.1"/>
    </source>
</evidence>
<dbReference type="PROSITE" id="PS50943">
    <property type="entry name" value="HTH_CROC1"/>
    <property type="match status" value="1"/>
</dbReference>
<dbReference type="GO" id="GO:0003677">
    <property type="term" value="F:DNA binding"/>
    <property type="evidence" value="ECO:0007669"/>
    <property type="project" value="UniProtKB-KW"/>
</dbReference>
<organism evidence="3 4">
    <name type="scientific">Holdemanella biformis DSM 3989</name>
    <dbReference type="NCBI Taxonomy" id="518637"/>
    <lineage>
        <taxon>Bacteria</taxon>
        <taxon>Bacillati</taxon>
        <taxon>Bacillota</taxon>
        <taxon>Erysipelotrichia</taxon>
        <taxon>Erysipelotrichales</taxon>
        <taxon>Erysipelotrichaceae</taxon>
        <taxon>Holdemanella</taxon>
    </lineage>
</organism>
<protein>
    <recommendedName>
        <fullName evidence="2">HTH cro/C1-type domain-containing protein</fullName>
    </recommendedName>
</protein>
<comment type="caution">
    <text evidence="3">The sequence shown here is derived from an EMBL/GenBank/DDBJ whole genome shotgun (WGS) entry which is preliminary data.</text>
</comment>
<dbReference type="STRING" id="518637.EUBIFOR_00680"/>
<dbReference type="AlphaFoldDB" id="B7C923"/>
<keyword evidence="4" id="KW-1185">Reference proteome</keyword>
<reference evidence="3 4" key="1">
    <citation type="submission" date="2008-11" db="EMBL/GenBank/DDBJ databases">
        <title>Draft genome sequence of Eubacterium biforme (DSM 3989).</title>
        <authorList>
            <person name="Sudarsanam P."/>
            <person name="Ley R."/>
            <person name="Guruge J."/>
            <person name="Turnbaugh P.J."/>
            <person name="Mahowald M."/>
            <person name="Liep D."/>
            <person name="Gordon J."/>
        </authorList>
    </citation>
    <scope>NUCLEOTIDE SEQUENCE [LARGE SCALE GENOMIC DNA]</scope>
    <source>
        <strain evidence="3 4">DSM 3989</strain>
    </source>
</reference>
<accession>B7C923</accession>
<evidence type="ECO:0000259" key="2">
    <source>
        <dbReference type="PROSITE" id="PS50943"/>
    </source>
</evidence>
<sequence>MEHDHLSQEESANSPFVVCSIYTRNSKILDERRLIMNTKKIGAFIAMNRKKKGYTQEQLAEKLGVTNKTISRWENGVSQTKGY</sequence>
<dbReference type="Proteomes" id="UP000004315">
    <property type="component" value="Unassembled WGS sequence"/>
</dbReference>
<dbReference type="CDD" id="cd00093">
    <property type="entry name" value="HTH_XRE"/>
    <property type="match status" value="1"/>
</dbReference>
<dbReference type="eggNOG" id="COG1396">
    <property type="taxonomic scope" value="Bacteria"/>
</dbReference>
<evidence type="ECO:0000313" key="4">
    <source>
        <dbReference type="Proteomes" id="UP000004315"/>
    </source>
</evidence>
<evidence type="ECO:0000256" key="1">
    <source>
        <dbReference type="ARBA" id="ARBA00023125"/>
    </source>
</evidence>
<dbReference type="PANTHER" id="PTHR46558:SF4">
    <property type="entry name" value="DNA-BIDING PHAGE PROTEIN"/>
    <property type="match status" value="1"/>
</dbReference>
<feature type="domain" description="HTH cro/C1-type" evidence="2">
    <location>
        <begin position="49"/>
        <end position="76"/>
    </location>
</feature>
<dbReference type="EMBL" id="ABYT01000045">
    <property type="protein sequence ID" value="EEC90745.1"/>
    <property type="molecule type" value="Genomic_DNA"/>
</dbReference>
<proteinExistence type="predicted"/>